<proteinExistence type="predicted"/>
<dbReference type="KEGG" id="ptrr:6349854"/>
<feature type="region of interest" description="Disordered" evidence="1">
    <location>
        <begin position="21"/>
        <end position="47"/>
    </location>
</feature>
<dbReference type="AlphaFoldDB" id="A0A5M9LDQ9"/>
<evidence type="ECO:0000313" key="2">
    <source>
        <dbReference type="EMBL" id="KAF7572325.1"/>
    </source>
</evidence>
<organism evidence="2 3">
    <name type="scientific">Pyrenophora tritici-repentis</name>
    <dbReference type="NCBI Taxonomy" id="45151"/>
    <lineage>
        <taxon>Eukaryota</taxon>
        <taxon>Fungi</taxon>
        <taxon>Dikarya</taxon>
        <taxon>Ascomycota</taxon>
        <taxon>Pezizomycotina</taxon>
        <taxon>Dothideomycetes</taxon>
        <taxon>Pleosporomycetidae</taxon>
        <taxon>Pleosporales</taxon>
        <taxon>Pleosporineae</taxon>
        <taxon>Pleosporaceae</taxon>
        <taxon>Pyrenophora</taxon>
    </lineage>
</organism>
<comment type="caution">
    <text evidence="2">The sequence shown here is derived from an EMBL/GenBank/DDBJ whole genome shotgun (WGS) entry which is preliminary data.</text>
</comment>
<dbReference type="GeneID" id="6349854"/>
<name>A0A5M9LDQ9_9PLEO</name>
<sequence>MAHGHCTGVWPMDADAVLKRFENRPSRRDHDLERGHSSGSDTPKKITNSLDELVEDRAKAQASELLERLLREENAGLRDALNTKKKHRKKRNTLDLQQREEYHSAGVFWSSRKLHEAEARKAVQQSEAECERLQKTHDRELKAAANL</sequence>
<reference evidence="2" key="1">
    <citation type="journal article" date="2018" name="BMC Genomics">
        <title>Comparative genomics of the wheat fungal pathogen Pyrenophora tritici-repentis reveals chromosomal variations and genome plasticity.</title>
        <authorList>
            <person name="Moolhuijzen P."/>
            <person name="See P.T."/>
            <person name="Hane J.K."/>
            <person name="Shi G."/>
            <person name="Liu Z."/>
            <person name="Oliver R.P."/>
            <person name="Moffat C.S."/>
        </authorList>
    </citation>
    <scope>NUCLEOTIDE SEQUENCE [LARGE SCALE GENOMIC DNA]</scope>
    <source>
        <strain evidence="2">M4</strain>
    </source>
</reference>
<accession>A0A5M9LDQ9</accession>
<evidence type="ECO:0000256" key="1">
    <source>
        <dbReference type="SAM" id="MobiDB-lite"/>
    </source>
</evidence>
<feature type="compositionally biased region" description="Basic and acidic residues" evidence="1">
    <location>
        <begin position="21"/>
        <end position="36"/>
    </location>
</feature>
<feature type="compositionally biased region" description="Polar residues" evidence="1">
    <location>
        <begin position="37"/>
        <end position="47"/>
    </location>
</feature>
<feature type="region of interest" description="Disordered" evidence="1">
    <location>
        <begin position="125"/>
        <end position="147"/>
    </location>
</feature>
<feature type="compositionally biased region" description="Basic and acidic residues" evidence="1">
    <location>
        <begin position="129"/>
        <end position="147"/>
    </location>
</feature>
<dbReference type="EMBL" id="NQIK02000004">
    <property type="protein sequence ID" value="KAF7572325.1"/>
    <property type="molecule type" value="Genomic_DNA"/>
</dbReference>
<evidence type="ECO:0000313" key="3">
    <source>
        <dbReference type="Proteomes" id="UP000245464"/>
    </source>
</evidence>
<dbReference type="RefSeq" id="XP_065962927.1">
    <property type="nucleotide sequence ID" value="XM_066107259.1"/>
</dbReference>
<gene>
    <name evidence="2" type="ORF">PtrM4_098250</name>
</gene>
<protein>
    <submittedName>
        <fullName evidence="2">Uncharacterized protein</fullName>
    </submittedName>
</protein>
<dbReference type="Proteomes" id="UP000245464">
    <property type="component" value="Chromosome 4"/>
</dbReference>